<evidence type="ECO:0000313" key="2">
    <source>
        <dbReference type="Proteomes" id="UP000017133"/>
    </source>
</evidence>
<sequence>MARVGGELRSIASPEAFVEDFSAAVDFIGTRHLLTEIALVSSASAGMEGLPSALRR</sequence>
<dbReference type="Proteomes" id="UP000017133">
    <property type="component" value="Unassembled WGS sequence"/>
</dbReference>
<dbReference type="AlphaFoldDB" id="U7QYB5"/>
<proteinExistence type="predicted"/>
<protein>
    <submittedName>
        <fullName evidence="1">Uncharacterized protein</fullName>
    </submittedName>
</protein>
<comment type="caution">
    <text evidence="1">The sequence shown here is derived from an EMBL/GenBank/DDBJ whole genome shotgun (WGS) entry which is preliminary data.</text>
</comment>
<dbReference type="InterPro" id="IPR029058">
    <property type="entry name" value="AB_hydrolase_fold"/>
</dbReference>
<dbReference type="PATRIC" id="fig|1389415.4.peg.3260"/>
<dbReference type="EMBL" id="AXDT01000156">
    <property type="protein sequence ID" value="ERT12047.1"/>
    <property type="molecule type" value="Genomic_DNA"/>
</dbReference>
<evidence type="ECO:0000313" key="1">
    <source>
        <dbReference type="EMBL" id="ERT12047.1"/>
    </source>
</evidence>
<accession>U7QYB5</accession>
<name>U7QYB5_PHOTE</name>
<reference evidence="1 2" key="1">
    <citation type="submission" date="2013-10" db="EMBL/GenBank/DDBJ databases">
        <title>Whole Genome Shotgun Sequence of Photorhabdus temperata J3.</title>
        <authorList>
            <person name="Park G.-S."/>
            <person name="Hong S.-J."/>
            <person name="Shin J.-H."/>
        </authorList>
    </citation>
    <scope>NUCLEOTIDE SEQUENCE [LARGE SCALE GENOMIC DNA]</scope>
    <source>
        <strain evidence="1 2">J3</strain>
    </source>
</reference>
<organism evidence="1 2">
    <name type="scientific">Photorhabdus temperata J3</name>
    <dbReference type="NCBI Taxonomy" id="1389415"/>
    <lineage>
        <taxon>Bacteria</taxon>
        <taxon>Pseudomonadati</taxon>
        <taxon>Pseudomonadota</taxon>
        <taxon>Gammaproteobacteria</taxon>
        <taxon>Enterobacterales</taxon>
        <taxon>Morganellaceae</taxon>
        <taxon>Photorhabdus</taxon>
    </lineage>
</organism>
<keyword evidence="2" id="KW-1185">Reference proteome</keyword>
<gene>
    <name evidence="1" type="ORF">O185_16360</name>
</gene>
<dbReference type="Gene3D" id="3.40.50.1820">
    <property type="entry name" value="alpha/beta hydrolase"/>
    <property type="match status" value="1"/>
</dbReference>